<gene>
    <name evidence="5" type="ORF">BEN30_07645</name>
</gene>
<dbReference type="AlphaFoldDB" id="A0A1E5Q9E2"/>
<dbReference type="GO" id="GO:0015689">
    <property type="term" value="P:molybdate ion transport"/>
    <property type="evidence" value="ECO:0007669"/>
    <property type="project" value="InterPro"/>
</dbReference>
<keyword evidence="2 4" id="KW-0479">Metal-binding</keyword>
<dbReference type="PIRSF" id="PIRSF004846">
    <property type="entry name" value="ModA"/>
    <property type="match status" value="1"/>
</dbReference>
<dbReference type="GO" id="GO:0046872">
    <property type="term" value="F:metal ion binding"/>
    <property type="evidence" value="ECO:0007669"/>
    <property type="project" value="UniProtKB-KW"/>
</dbReference>
<evidence type="ECO:0000256" key="2">
    <source>
        <dbReference type="ARBA" id="ARBA00022723"/>
    </source>
</evidence>
<evidence type="ECO:0000256" key="4">
    <source>
        <dbReference type="PIRSR" id="PIRSR004846-1"/>
    </source>
</evidence>
<keyword evidence="6" id="KW-1185">Reference proteome</keyword>
<feature type="binding site" evidence="4">
    <location>
        <position position="188"/>
    </location>
    <ligand>
        <name>molybdate</name>
        <dbReference type="ChEBI" id="CHEBI:36264"/>
    </ligand>
</feature>
<accession>A0A1E5Q9E2</accession>
<feature type="binding site" evidence="4">
    <location>
        <position position="78"/>
    </location>
    <ligand>
        <name>molybdate</name>
        <dbReference type="ChEBI" id="CHEBI:36264"/>
    </ligand>
</feature>
<dbReference type="SUPFAM" id="SSF53850">
    <property type="entry name" value="Periplasmic binding protein-like II"/>
    <property type="match status" value="1"/>
</dbReference>
<dbReference type="InterPro" id="IPR050682">
    <property type="entry name" value="ModA/WtpA"/>
</dbReference>
<organism evidence="5 6">
    <name type="scientific">Magnetovibrio blakemorei</name>
    <dbReference type="NCBI Taxonomy" id="28181"/>
    <lineage>
        <taxon>Bacteria</taxon>
        <taxon>Pseudomonadati</taxon>
        <taxon>Pseudomonadota</taxon>
        <taxon>Alphaproteobacteria</taxon>
        <taxon>Rhodospirillales</taxon>
        <taxon>Magnetovibrionaceae</taxon>
        <taxon>Magnetovibrio</taxon>
    </lineage>
</organism>
<evidence type="ECO:0000256" key="3">
    <source>
        <dbReference type="ARBA" id="ARBA00022729"/>
    </source>
</evidence>
<feature type="binding site" evidence="4">
    <location>
        <position position="51"/>
    </location>
    <ligand>
        <name>molybdate</name>
        <dbReference type="ChEBI" id="CHEBI:36264"/>
    </ligand>
</feature>
<dbReference type="Pfam" id="PF13531">
    <property type="entry name" value="SBP_bac_11"/>
    <property type="match status" value="1"/>
</dbReference>
<dbReference type="InterPro" id="IPR005950">
    <property type="entry name" value="ModA"/>
</dbReference>
<keyword evidence="4" id="KW-0500">Molybdenum</keyword>
<sequence length="270" mass="29372">MAQLAMTISMPYSQHWAKGLGIICICIGSFCFAQNVFAQNPNTRVIAAANSTCSSIKKAADLFAQRHDISFSYICKSSGRLAKGIKGGMLSPDYYISASEEWMMDLVQSGHVNAAAVRQLWGNELILACPTKHPLDITKWEDVTSAKVAHLLIGDPGTAPFGRYAKQALESAGFWDQVKTKVGTRKHITLLADDLSVAAEGTAGILYSTNLTDELQTVLHVPSEWHDPIRYYGAAPVGKEDDAIMVDFISFLKSPEAVEIFSNAGFLILP</sequence>
<dbReference type="Gene3D" id="3.40.190.10">
    <property type="entry name" value="Periplasmic binding protein-like II"/>
    <property type="match status" value="2"/>
</dbReference>
<comment type="caution">
    <text evidence="5">The sequence shown here is derived from an EMBL/GenBank/DDBJ whole genome shotgun (WGS) entry which is preliminary data.</text>
</comment>
<proteinExistence type="inferred from homology"/>
<dbReference type="Proteomes" id="UP000095347">
    <property type="component" value="Unassembled WGS sequence"/>
</dbReference>
<name>A0A1E5Q9E2_9PROT</name>
<comment type="similarity">
    <text evidence="1">Belongs to the bacterial solute-binding protein ModA family.</text>
</comment>
<evidence type="ECO:0000256" key="1">
    <source>
        <dbReference type="ARBA" id="ARBA00009175"/>
    </source>
</evidence>
<dbReference type="GO" id="GO:0030973">
    <property type="term" value="F:molybdate ion binding"/>
    <property type="evidence" value="ECO:0007669"/>
    <property type="project" value="TreeGrafter"/>
</dbReference>
<dbReference type="EMBL" id="MCGG01000017">
    <property type="protein sequence ID" value="OEJ68114.1"/>
    <property type="molecule type" value="Genomic_DNA"/>
</dbReference>
<dbReference type="PANTHER" id="PTHR30632:SF17">
    <property type="entry name" value="MOLYBDATE-BINDING PROTEIN MODA"/>
    <property type="match status" value="1"/>
</dbReference>
<dbReference type="PANTHER" id="PTHR30632">
    <property type="entry name" value="MOLYBDATE-BINDING PERIPLASMIC PROTEIN"/>
    <property type="match status" value="1"/>
</dbReference>
<feature type="binding site" evidence="4">
    <location>
        <position position="207"/>
    </location>
    <ligand>
        <name>molybdate</name>
        <dbReference type="ChEBI" id="CHEBI:36264"/>
    </ligand>
</feature>
<dbReference type="NCBIfam" id="TIGR01256">
    <property type="entry name" value="modA"/>
    <property type="match status" value="1"/>
</dbReference>
<dbReference type="GO" id="GO:0030288">
    <property type="term" value="C:outer membrane-bounded periplasmic space"/>
    <property type="evidence" value="ECO:0007669"/>
    <property type="project" value="TreeGrafter"/>
</dbReference>
<dbReference type="STRING" id="28181.BEN30_07645"/>
<protein>
    <submittedName>
        <fullName evidence="5">Molybdate ABC transporter substrate-binding protein</fullName>
    </submittedName>
</protein>
<evidence type="ECO:0000313" key="5">
    <source>
        <dbReference type="EMBL" id="OEJ68114.1"/>
    </source>
</evidence>
<evidence type="ECO:0000313" key="6">
    <source>
        <dbReference type="Proteomes" id="UP000095347"/>
    </source>
</evidence>
<keyword evidence="3" id="KW-0732">Signal</keyword>
<reference evidence="6" key="1">
    <citation type="submission" date="2016-07" db="EMBL/GenBank/DDBJ databases">
        <authorList>
            <person name="Florea S."/>
            <person name="Webb J.S."/>
            <person name="Jaromczyk J."/>
            <person name="Schardl C.L."/>
        </authorList>
    </citation>
    <scope>NUCLEOTIDE SEQUENCE [LARGE SCALE GENOMIC DNA]</scope>
    <source>
        <strain evidence="6">MV-1</strain>
    </source>
</reference>